<keyword evidence="1" id="KW-0732">Signal</keyword>
<evidence type="ECO:0000313" key="2">
    <source>
        <dbReference type="EMBL" id="VDN04066.1"/>
    </source>
</evidence>
<dbReference type="InterPro" id="IPR036846">
    <property type="entry name" value="GM2-AP_sf"/>
</dbReference>
<keyword evidence="3" id="KW-1185">Reference proteome</keyword>
<reference evidence="4" key="1">
    <citation type="submission" date="2016-04" db="UniProtKB">
        <authorList>
            <consortium name="WormBaseParasite"/>
        </authorList>
    </citation>
    <scope>IDENTIFICATION</scope>
</reference>
<dbReference type="AlphaFoldDB" id="A0A158RC82"/>
<gene>
    <name evidence="2" type="ORF">TCLT_LOCUS6691</name>
</gene>
<dbReference type="EMBL" id="UYYF01004436">
    <property type="protein sequence ID" value="VDN04066.1"/>
    <property type="molecule type" value="Genomic_DNA"/>
</dbReference>
<sequence length="282" mass="31618">MVSLNVMDTNDNVEFNVELFDDCDMLMHMHYSDSVIFLGVSKWNRSLVFEKGNKENGPKLKAQPGKPGCYAIGGQVNVTQDFKGDFSIYVELRRSASRKRVSHLLLQDYQRAPAEPCINQRSNGCGGFGSCLYCNVCKSLGAATGVSAQLLKNGKSIDCEEGLSRGIHNNIELEFCVPPLKEILAAQGLSREILLSVVQSETGNTDQTINIFITIYIFKKDVSKLMQTQTKVIALYRRNKKSSNKNEPLPTNVYWSLPFNAMIKNERLFTACHIIHGRVRIE</sequence>
<dbReference type="Proteomes" id="UP000276776">
    <property type="component" value="Unassembled WGS sequence"/>
</dbReference>
<dbReference type="OrthoDB" id="5812527at2759"/>
<evidence type="ECO:0000313" key="4">
    <source>
        <dbReference type="WBParaSite" id="TCLT_0000670201-mRNA-1"/>
    </source>
</evidence>
<protein>
    <submittedName>
        <fullName evidence="4">Cadherin domain-containing protein</fullName>
    </submittedName>
</protein>
<reference evidence="2 3" key="2">
    <citation type="submission" date="2018-11" db="EMBL/GenBank/DDBJ databases">
        <authorList>
            <consortium name="Pathogen Informatics"/>
        </authorList>
    </citation>
    <scope>NUCLEOTIDE SEQUENCE [LARGE SCALE GENOMIC DNA]</scope>
</reference>
<dbReference type="PANTHER" id="PTHR37976:SF1">
    <property type="entry name" value="PROTEIN CBG16926"/>
    <property type="match status" value="1"/>
</dbReference>
<dbReference type="SUPFAM" id="SSF63707">
    <property type="entry name" value="Ganglioside M2 (gm2) activator"/>
    <property type="match status" value="1"/>
</dbReference>
<evidence type="ECO:0000256" key="1">
    <source>
        <dbReference type="ARBA" id="ARBA00022729"/>
    </source>
</evidence>
<accession>A0A158RC82</accession>
<evidence type="ECO:0000313" key="3">
    <source>
        <dbReference type="Proteomes" id="UP000276776"/>
    </source>
</evidence>
<dbReference type="WBParaSite" id="TCLT_0000670201-mRNA-1">
    <property type="protein sequence ID" value="TCLT_0000670201-mRNA-1"/>
    <property type="gene ID" value="TCLT_0000670201"/>
</dbReference>
<proteinExistence type="predicted"/>
<dbReference type="PANTHER" id="PTHR37976">
    <property type="entry name" value="PROTEIN CBG16927"/>
    <property type="match status" value="1"/>
</dbReference>
<name>A0A158RC82_THECL</name>
<organism evidence="4">
    <name type="scientific">Thelazia callipaeda</name>
    <name type="common">Oriental eyeworm</name>
    <name type="synonym">Parasitic nematode</name>
    <dbReference type="NCBI Taxonomy" id="103827"/>
    <lineage>
        <taxon>Eukaryota</taxon>
        <taxon>Metazoa</taxon>
        <taxon>Ecdysozoa</taxon>
        <taxon>Nematoda</taxon>
        <taxon>Chromadorea</taxon>
        <taxon>Rhabditida</taxon>
        <taxon>Spirurina</taxon>
        <taxon>Spiruromorpha</taxon>
        <taxon>Thelazioidea</taxon>
        <taxon>Thelaziidae</taxon>
        <taxon>Thelazia</taxon>
    </lineage>
</organism>
<dbReference type="OMA" id="FGSCLYC"/>